<accession>A0A401V0L2</accession>
<dbReference type="Pfam" id="PF03932">
    <property type="entry name" value="CutC"/>
    <property type="match status" value="1"/>
</dbReference>
<keyword evidence="2" id="KW-0963">Cytoplasm</keyword>
<reference evidence="3 4" key="1">
    <citation type="submission" date="2018-11" db="EMBL/GenBank/DDBJ databases">
        <title>Draft genome sequence of Cellulomonas takizawaensis strain TKZ-21.</title>
        <authorList>
            <person name="Yamamura H."/>
            <person name="Hayashi T."/>
            <person name="Hamada M."/>
            <person name="Serisawa Y."/>
            <person name="Matsuyama K."/>
            <person name="Nakagawa Y."/>
            <person name="Otoguro M."/>
            <person name="Yanagida F."/>
            <person name="Hayakawa M."/>
        </authorList>
    </citation>
    <scope>NUCLEOTIDE SEQUENCE [LARGE SCALE GENOMIC DNA]</scope>
    <source>
        <strain evidence="3 4">TKZ-21</strain>
    </source>
</reference>
<dbReference type="GO" id="GO:0005737">
    <property type="term" value="C:cytoplasm"/>
    <property type="evidence" value="ECO:0007669"/>
    <property type="project" value="UniProtKB-SubCell"/>
</dbReference>
<evidence type="ECO:0000256" key="1">
    <source>
        <dbReference type="ARBA" id="ARBA00007768"/>
    </source>
</evidence>
<gene>
    <name evidence="2" type="primary">cutC</name>
    <name evidence="3" type="ORF">CTKZ_19570</name>
</gene>
<dbReference type="Gene3D" id="3.20.20.380">
    <property type="entry name" value="Copper homeostasis (CutC) domain"/>
    <property type="match status" value="1"/>
</dbReference>
<sequence>MRLEIAVQDVAGATTAARLGADRLELCAALAATGGLTPSRGLLDATVAAVPTEVGVHVLVRPRAGGFVYDADELDVQVRDVRAAVAAGAAGVVVGALTPDGAIDLDALRALVDAAEGRETTFHRALDTVPDLARAIDDLARAGVTRVLTSGGAARSVDGTVRLSETVAWSAGRVEVMAGGGVRPEDVAALVATGVDAVHLSASRVVASAGGPGGGAGGYTTTDPEVVAAAAAALGRGARVR</sequence>
<dbReference type="PANTHER" id="PTHR12598">
    <property type="entry name" value="COPPER HOMEOSTASIS PROTEIN CUTC"/>
    <property type="match status" value="1"/>
</dbReference>
<proteinExistence type="inferred from homology"/>
<dbReference type="OrthoDB" id="9815677at2"/>
<keyword evidence="4" id="KW-1185">Reference proteome</keyword>
<dbReference type="AlphaFoldDB" id="A0A401V0L2"/>
<dbReference type="InterPro" id="IPR036822">
    <property type="entry name" value="CutC-like_dom_sf"/>
</dbReference>
<dbReference type="PANTHER" id="PTHR12598:SF0">
    <property type="entry name" value="COPPER HOMEOSTASIS PROTEIN CUTC HOMOLOG"/>
    <property type="match status" value="1"/>
</dbReference>
<dbReference type="EMBL" id="BHYL01000144">
    <property type="protein sequence ID" value="GCD20395.1"/>
    <property type="molecule type" value="Genomic_DNA"/>
</dbReference>
<dbReference type="InterPro" id="IPR005627">
    <property type="entry name" value="CutC-like"/>
</dbReference>
<dbReference type="GO" id="GO:0005507">
    <property type="term" value="F:copper ion binding"/>
    <property type="evidence" value="ECO:0007669"/>
    <property type="project" value="TreeGrafter"/>
</dbReference>
<comment type="caution">
    <text evidence="2">Once thought to be involved in copper homeostasis, experiments in E.coli have shown this is not the case.</text>
</comment>
<evidence type="ECO:0000256" key="2">
    <source>
        <dbReference type="HAMAP-Rule" id="MF_00795"/>
    </source>
</evidence>
<organism evidence="3 4">
    <name type="scientific">Cellulomonas algicola</name>
    <dbReference type="NCBI Taxonomy" id="2071633"/>
    <lineage>
        <taxon>Bacteria</taxon>
        <taxon>Bacillati</taxon>
        <taxon>Actinomycetota</taxon>
        <taxon>Actinomycetes</taxon>
        <taxon>Micrococcales</taxon>
        <taxon>Cellulomonadaceae</taxon>
        <taxon>Cellulomonas</taxon>
    </lineage>
</organism>
<comment type="subcellular location">
    <subcellularLocation>
        <location evidence="2">Cytoplasm</location>
    </subcellularLocation>
</comment>
<evidence type="ECO:0000313" key="4">
    <source>
        <dbReference type="Proteomes" id="UP000288246"/>
    </source>
</evidence>
<protein>
    <recommendedName>
        <fullName evidence="2">PF03932 family protein CutC</fullName>
    </recommendedName>
</protein>
<evidence type="ECO:0000313" key="3">
    <source>
        <dbReference type="EMBL" id="GCD20395.1"/>
    </source>
</evidence>
<dbReference type="RefSeq" id="WP_124342902.1">
    <property type="nucleotide sequence ID" value="NZ_BHYL01000144.1"/>
</dbReference>
<dbReference type="HAMAP" id="MF_00795">
    <property type="entry name" value="CutC"/>
    <property type="match status" value="1"/>
</dbReference>
<name>A0A401V0L2_9CELL</name>
<comment type="caution">
    <text evidence="3">The sequence shown here is derived from an EMBL/GenBank/DDBJ whole genome shotgun (WGS) entry which is preliminary data.</text>
</comment>
<comment type="similarity">
    <text evidence="1 2">Belongs to the CutC family.</text>
</comment>
<dbReference type="Proteomes" id="UP000288246">
    <property type="component" value="Unassembled WGS sequence"/>
</dbReference>
<dbReference type="SUPFAM" id="SSF110395">
    <property type="entry name" value="CutC-like"/>
    <property type="match status" value="1"/>
</dbReference>